<proteinExistence type="predicted"/>
<feature type="transmembrane region" description="Helical" evidence="6">
    <location>
        <begin position="344"/>
        <end position="361"/>
    </location>
</feature>
<gene>
    <name evidence="7" type="ORF">EI427_14265</name>
</gene>
<dbReference type="RefSeq" id="WP_126615776.1">
    <property type="nucleotide sequence ID" value="NZ_CP034562.1"/>
</dbReference>
<evidence type="ECO:0000313" key="8">
    <source>
        <dbReference type="Proteomes" id="UP000267268"/>
    </source>
</evidence>
<sequence length="468" mass="49978">MAGIKNSESSRGGFSNKFGFIMAAAGSAVGLGNIWKFPFEVSDGGGGAFVVMYLAFCFMLCFPVMMAEIALGRKTNKNAVGAFAANGHKKWAGVGMLAVLSGSLILSFYNVVAGWALGFAVEMFSGNFAVGNNFGEFVGNWHINLMVSTVFMFVTIYIVAKGVSGGIEKASKILMPTLLVLIFGLMAYSLTQPGAIDGVKFYLIPDFSEISFKTAYGAMGQAFFSLSLGMGALITYGSYVGKKDNIVSATAMILLADVGIAFIAGLMMFAFIFSQGLQGQGGGAGLIFTVLPGAFESIGPVLGRCIGGLFFVLLSFAALTSTVSLLEVPVAYVVDEFEIRRSRAVWIVGAVIFLLGVPSMLGNGTVEFFTNFVHYHGSNTTVNFMDFIEDLASDTFLPLGGFLVSVYTAYIWRGDKFKEEIESGNPGFATSFMGKYTIFALKYLAPFILGSITIITILSKFFGIHLID</sequence>
<feature type="transmembrane region" description="Helical" evidence="6">
    <location>
        <begin position="395"/>
        <end position="412"/>
    </location>
</feature>
<feature type="transmembrane region" description="Helical" evidence="6">
    <location>
        <begin position="141"/>
        <end position="160"/>
    </location>
</feature>
<name>A0A3Q9FQ04_9BACT</name>
<dbReference type="GO" id="GO:0016020">
    <property type="term" value="C:membrane"/>
    <property type="evidence" value="ECO:0007669"/>
    <property type="project" value="UniProtKB-SubCell"/>
</dbReference>
<evidence type="ECO:0000256" key="3">
    <source>
        <dbReference type="ARBA" id="ARBA00022692"/>
    </source>
</evidence>
<keyword evidence="4 6" id="KW-1133">Transmembrane helix</keyword>
<keyword evidence="8" id="KW-1185">Reference proteome</keyword>
<evidence type="ECO:0000256" key="6">
    <source>
        <dbReference type="SAM" id="Phobius"/>
    </source>
</evidence>
<dbReference type="Pfam" id="PF00209">
    <property type="entry name" value="SNF"/>
    <property type="match status" value="2"/>
</dbReference>
<dbReference type="SUPFAM" id="SSF161070">
    <property type="entry name" value="SNF-like"/>
    <property type="match status" value="1"/>
</dbReference>
<feature type="transmembrane region" description="Helical" evidence="6">
    <location>
        <begin position="246"/>
        <end position="273"/>
    </location>
</feature>
<evidence type="ECO:0000256" key="2">
    <source>
        <dbReference type="ARBA" id="ARBA00022448"/>
    </source>
</evidence>
<dbReference type="PRINTS" id="PR00176">
    <property type="entry name" value="NANEUSMPORT"/>
</dbReference>
<dbReference type="Proteomes" id="UP000267268">
    <property type="component" value="Chromosome 1"/>
</dbReference>
<feature type="transmembrane region" description="Helical" evidence="6">
    <location>
        <begin position="172"/>
        <end position="190"/>
    </location>
</feature>
<dbReference type="InterPro" id="IPR047218">
    <property type="entry name" value="YocR/YhdH-like"/>
</dbReference>
<feature type="transmembrane region" description="Helical" evidence="6">
    <location>
        <begin position="91"/>
        <end position="121"/>
    </location>
</feature>
<evidence type="ECO:0000313" key="7">
    <source>
        <dbReference type="EMBL" id="AZQ63361.1"/>
    </source>
</evidence>
<keyword evidence="3 6" id="KW-0812">Transmembrane</keyword>
<dbReference type="AlphaFoldDB" id="A0A3Q9FQ04"/>
<evidence type="ECO:0000256" key="5">
    <source>
        <dbReference type="ARBA" id="ARBA00023136"/>
    </source>
</evidence>
<feature type="transmembrane region" description="Helical" evidence="6">
    <location>
        <begin position="18"/>
        <end position="35"/>
    </location>
</feature>
<feature type="transmembrane region" description="Helical" evidence="6">
    <location>
        <begin position="210"/>
        <end position="234"/>
    </location>
</feature>
<dbReference type="InterPro" id="IPR000175">
    <property type="entry name" value="Na/ntran_symport"/>
</dbReference>
<protein>
    <submittedName>
        <fullName evidence="7">Sodium-dependent transporter</fullName>
    </submittedName>
</protein>
<reference evidence="7 8" key="1">
    <citation type="submission" date="2018-12" db="EMBL/GenBank/DDBJ databases">
        <title>Flammeovirga pectinis sp. nov., isolated from the gut of the Korean scallop, Patinopecten yessoensis.</title>
        <authorList>
            <person name="Bae J.-W."/>
            <person name="Jeong Y.-S."/>
            <person name="Kang W."/>
        </authorList>
    </citation>
    <scope>NUCLEOTIDE SEQUENCE [LARGE SCALE GENOMIC DNA]</scope>
    <source>
        <strain evidence="7 8">L12M1</strain>
    </source>
</reference>
<dbReference type="OrthoDB" id="9762833at2"/>
<dbReference type="PANTHER" id="PTHR42948:SF1">
    <property type="entry name" value="TRANSPORTER"/>
    <property type="match status" value="1"/>
</dbReference>
<dbReference type="PROSITE" id="PS50267">
    <property type="entry name" value="NA_NEUROTRAN_SYMP_3"/>
    <property type="match status" value="1"/>
</dbReference>
<evidence type="ECO:0000256" key="4">
    <source>
        <dbReference type="ARBA" id="ARBA00022989"/>
    </source>
</evidence>
<organism evidence="7 8">
    <name type="scientific">Flammeovirga pectinis</name>
    <dbReference type="NCBI Taxonomy" id="2494373"/>
    <lineage>
        <taxon>Bacteria</taxon>
        <taxon>Pseudomonadati</taxon>
        <taxon>Bacteroidota</taxon>
        <taxon>Cytophagia</taxon>
        <taxon>Cytophagales</taxon>
        <taxon>Flammeovirgaceae</taxon>
        <taxon>Flammeovirga</taxon>
    </lineage>
</organism>
<dbReference type="PANTHER" id="PTHR42948">
    <property type="entry name" value="TRANSPORTER"/>
    <property type="match status" value="1"/>
</dbReference>
<dbReference type="InterPro" id="IPR037272">
    <property type="entry name" value="SNS_sf"/>
</dbReference>
<feature type="transmembrane region" description="Helical" evidence="6">
    <location>
        <begin position="47"/>
        <end position="71"/>
    </location>
</feature>
<dbReference type="KEGG" id="fll:EI427_14265"/>
<keyword evidence="2" id="KW-0813">Transport</keyword>
<comment type="subcellular location">
    <subcellularLocation>
        <location evidence="1">Membrane</location>
        <topology evidence="1">Multi-pass membrane protein</topology>
    </subcellularLocation>
</comment>
<dbReference type="NCBIfam" id="NF037979">
    <property type="entry name" value="Na_transp"/>
    <property type="match status" value="1"/>
</dbReference>
<feature type="transmembrane region" description="Helical" evidence="6">
    <location>
        <begin position="443"/>
        <end position="467"/>
    </location>
</feature>
<accession>A0A3Q9FQ04</accession>
<dbReference type="EMBL" id="CP034562">
    <property type="protein sequence ID" value="AZQ63361.1"/>
    <property type="molecule type" value="Genomic_DNA"/>
</dbReference>
<dbReference type="CDD" id="cd10336">
    <property type="entry name" value="SLC6sbd_Tyt1-Like"/>
    <property type="match status" value="1"/>
</dbReference>
<feature type="transmembrane region" description="Helical" evidence="6">
    <location>
        <begin position="309"/>
        <end position="332"/>
    </location>
</feature>
<keyword evidence="5 6" id="KW-0472">Membrane</keyword>
<evidence type="ECO:0000256" key="1">
    <source>
        <dbReference type="ARBA" id="ARBA00004141"/>
    </source>
</evidence>